<accession>M5S6Z9</accession>
<evidence type="ECO:0000313" key="2">
    <source>
        <dbReference type="EMBL" id="EMI27270.1"/>
    </source>
</evidence>
<feature type="transmembrane region" description="Helical" evidence="1">
    <location>
        <begin position="163"/>
        <end position="182"/>
    </location>
</feature>
<reference evidence="2 3" key="1">
    <citation type="journal article" date="2013" name="Mar. Genomics">
        <title>Expression of sulfatases in Rhodopirellula baltica and the diversity of sulfatases in the genus Rhodopirellula.</title>
        <authorList>
            <person name="Wegner C.E."/>
            <person name="Richter-Heitmann T."/>
            <person name="Klindworth A."/>
            <person name="Klockow C."/>
            <person name="Richter M."/>
            <person name="Achstetter T."/>
            <person name="Glockner F.O."/>
            <person name="Harder J."/>
        </authorList>
    </citation>
    <scope>NUCLEOTIDE SEQUENCE [LARGE SCALE GENOMIC DNA]</scope>
    <source>
        <strain evidence="2 3">SH398</strain>
    </source>
</reference>
<proteinExistence type="predicted"/>
<dbReference type="PATRIC" id="fig|1263868.3.peg.2298"/>
<keyword evidence="1" id="KW-1133">Transmembrane helix</keyword>
<feature type="transmembrane region" description="Helical" evidence="1">
    <location>
        <begin position="28"/>
        <end position="48"/>
    </location>
</feature>
<comment type="caution">
    <text evidence="2">The sequence shown here is derived from an EMBL/GenBank/DDBJ whole genome shotgun (WGS) entry which is preliminary data.</text>
</comment>
<dbReference type="STRING" id="1263868.RESH_02120"/>
<dbReference type="Proteomes" id="UP000011996">
    <property type="component" value="Unassembled WGS sequence"/>
</dbReference>
<feature type="transmembrane region" description="Helical" evidence="1">
    <location>
        <begin position="194"/>
        <end position="218"/>
    </location>
</feature>
<keyword evidence="1" id="KW-0472">Membrane</keyword>
<feature type="transmembrane region" description="Helical" evidence="1">
    <location>
        <begin position="60"/>
        <end position="77"/>
    </location>
</feature>
<feature type="transmembrane region" description="Helical" evidence="1">
    <location>
        <begin position="137"/>
        <end position="157"/>
    </location>
</feature>
<sequence length="229" mass="25545">MLGFWHLAILCFLTLAGLEDSKLAVMSKMLWGLTLLWIVGFGVASVALRDKVRDFGRRNAGNRVAIFFGFVTLLALLEEAITTGMTNCAPLFGAEIGEVYITASANFLDVVLYHSVVVFLPQFLAWGLLLKRYSFSPFAAFVCYGLTGFVNEALFSGPNPLMLAQWILVYGLLVYLPSQLFFHCSDRRQPRWWMYPIVVLLPILASIPMVVLLLNVIAPGHPSIHFPPM</sequence>
<gene>
    <name evidence="2" type="ORF">RESH_02120</name>
</gene>
<evidence type="ECO:0000313" key="3">
    <source>
        <dbReference type="Proteomes" id="UP000011996"/>
    </source>
</evidence>
<name>M5S6Z9_9BACT</name>
<dbReference type="EMBL" id="ANOF01000069">
    <property type="protein sequence ID" value="EMI27270.1"/>
    <property type="molecule type" value="Genomic_DNA"/>
</dbReference>
<organism evidence="2 3">
    <name type="scientific">Rhodopirellula europaea SH398</name>
    <dbReference type="NCBI Taxonomy" id="1263868"/>
    <lineage>
        <taxon>Bacteria</taxon>
        <taxon>Pseudomonadati</taxon>
        <taxon>Planctomycetota</taxon>
        <taxon>Planctomycetia</taxon>
        <taxon>Pirellulales</taxon>
        <taxon>Pirellulaceae</taxon>
        <taxon>Rhodopirellula</taxon>
    </lineage>
</organism>
<protein>
    <submittedName>
        <fullName evidence="2">Membrane protein</fullName>
    </submittedName>
</protein>
<keyword evidence="1" id="KW-0812">Transmembrane</keyword>
<evidence type="ECO:0000256" key="1">
    <source>
        <dbReference type="SAM" id="Phobius"/>
    </source>
</evidence>
<feature type="transmembrane region" description="Helical" evidence="1">
    <location>
        <begin position="111"/>
        <end position="130"/>
    </location>
</feature>
<dbReference type="AlphaFoldDB" id="M5S6Z9"/>